<protein>
    <submittedName>
        <fullName evidence="3">Zinc finger, CCHC-type</fullName>
    </submittedName>
</protein>
<dbReference type="GO" id="GO:0003676">
    <property type="term" value="F:nucleic acid binding"/>
    <property type="evidence" value="ECO:0007669"/>
    <property type="project" value="InterPro"/>
</dbReference>
<feature type="chain" id="PRO_5015440562" evidence="2">
    <location>
        <begin position="18"/>
        <end position="297"/>
    </location>
</feature>
<dbReference type="EMBL" id="PKPP01010529">
    <property type="protein sequence ID" value="PWA45927.1"/>
    <property type="molecule type" value="Genomic_DNA"/>
</dbReference>
<dbReference type="SUPFAM" id="SSF57756">
    <property type="entry name" value="Retrovirus zinc finger-like domains"/>
    <property type="match status" value="1"/>
</dbReference>
<feature type="compositionally biased region" description="Basic and acidic residues" evidence="1">
    <location>
        <begin position="241"/>
        <end position="251"/>
    </location>
</feature>
<dbReference type="InterPro" id="IPR036875">
    <property type="entry name" value="Znf_CCHC_sf"/>
</dbReference>
<keyword evidence="2" id="KW-0732">Signal</keyword>
<evidence type="ECO:0000313" key="4">
    <source>
        <dbReference type="Proteomes" id="UP000245207"/>
    </source>
</evidence>
<sequence length="297" mass="33384">MLRADLILRFLASSIGATVNHDDQYSVITKTEDKENYVEHPIPAAPVATPRHPVPPKAMTAHTAWVKGSKDIAAFMLITMDLEIQRNLTHLGAYDMLQELKSMFAELAEQELMQTAREFHSCKQEEGQSVNSYVLKMKIYIDNLERLGHPVTLNLGNYNTHNMGKTVNELHAMLKQHEQTLPKKDVAPVLHAICIGKFQKNQGKKPFKAAKGNQGNEKYKLAYAPEHKPSYASKPKKTPPPKKDNPAKDATCHQCGETGHWRRNYPVYLAELLKKNKLSPGASTSETYHGPSPELIR</sequence>
<dbReference type="AlphaFoldDB" id="A0A2U1LAA0"/>
<dbReference type="OrthoDB" id="1920930at2759"/>
<evidence type="ECO:0000256" key="1">
    <source>
        <dbReference type="SAM" id="MobiDB-lite"/>
    </source>
</evidence>
<accession>A0A2U1LAA0</accession>
<feature type="signal peptide" evidence="2">
    <location>
        <begin position="1"/>
        <end position="17"/>
    </location>
</feature>
<feature type="region of interest" description="Disordered" evidence="1">
    <location>
        <begin position="223"/>
        <end position="256"/>
    </location>
</feature>
<dbReference type="Proteomes" id="UP000245207">
    <property type="component" value="Unassembled WGS sequence"/>
</dbReference>
<dbReference type="Gene3D" id="4.10.60.10">
    <property type="entry name" value="Zinc finger, CCHC-type"/>
    <property type="match status" value="1"/>
</dbReference>
<gene>
    <name evidence="3" type="ORF">CTI12_AA428830</name>
</gene>
<comment type="caution">
    <text evidence="3">The sequence shown here is derived from an EMBL/GenBank/DDBJ whole genome shotgun (WGS) entry which is preliminary data.</text>
</comment>
<reference evidence="3 4" key="1">
    <citation type="journal article" date="2018" name="Mol. Plant">
        <title>The genome of Artemisia annua provides insight into the evolution of Asteraceae family and artemisinin biosynthesis.</title>
        <authorList>
            <person name="Shen Q."/>
            <person name="Zhang L."/>
            <person name="Liao Z."/>
            <person name="Wang S."/>
            <person name="Yan T."/>
            <person name="Shi P."/>
            <person name="Liu M."/>
            <person name="Fu X."/>
            <person name="Pan Q."/>
            <person name="Wang Y."/>
            <person name="Lv Z."/>
            <person name="Lu X."/>
            <person name="Zhang F."/>
            <person name="Jiang W."/>
            <person name="Ma Y."/>
            <person name="Chen M."/>
            <person name="Hao X."/>
            <person name="Li L."/>
            <person name="Tang Y."/>
            <person name="Lv G."/>
            <person name="Zhou Y."/>
            <person name="Sun X."/>
            <person name="Brodelius P.E."/>
            <person name="Rose J.K.C."/>
            <person name="Tang K."/>
        </authorList>
    </citation>
    <scope>NUCLEOTIDE SEQUENCE [LARGE SCALE GENOMIC DNA]</scope>
    <source>
        <strain evidence="4">cv. Huhao1</strain>
        <tissue evidence="3">Leaf</tissue>
    </source>
</reference>
<organism evidence="3 4">
    <name type="scientific">Artemisia annua</name>
    <name type="common">Sweet wormwood</name>
    <dbReference type="NCBI Taxonomy" id="35608"/>
    <lineage>
        <taxon>Eukaryota</taxon>
        <taxon>Viridiplantae</taxon>
        <taxon>Streptophyta</taxon>
        <taxon>Embryophyta</taxon>
        <taxon>Tracheophyta</taxon>
        <taxon>Spermatophyta</taxon>
        <taxon>Magnoliopsida</taxon>
        <taxon>eudicotyledons</taxon>
        <taxon>Gunneridae</taxon>
        <taxon>Pentapetalae</taxon>
        <taxon>asterids</taxon>
        <taxon>campanulids</taxon>
        <taxon>Asterales</taxon>
        <taxon>Asteraceae</taxon>
        <taxon>Asteroideae</taxon>
        <taxon>Anthemideae</taxon>
        <taxon>Artemisiinae</taxon>
        <taxon>Artemisia</taxon>
    </lineage>
</organism>
<evidence type="ECO:0000313" key="3">
    <source>
        <dbReference type="EMBL" id="PWA45927.1"/>
    </source>
</evidence>
<keyword evidence="4" id="KW-1185">Reference proteome</keyword>
<proteinExistence type="predicted"/>
<evidence type="ECO:0000256" key="2">
    <source>
        <dbReference type="SAM" id="SignalP"/>
    </source>
</evidence>
<dbReference type="GO" id="GO:0008270">
    <property type="term" value="F:zinc ion binding"/>
    <property type="evidence" value="ECO:0007669"/>
    <property type="project" value="InterPro"/>
</dbReference>
<name>A0A2U1LAA0_ARTAN</name>